<keyword evidence="1" id="KW-0488">Methylation</keyword>
<protein>
    <submittedName>
        <fullName evidence="6">Chemotaxis protein</fullName>
    </submittedName>
</protein>
<reference evidence="6 7" key="1">
    <citation type="submission" date="2017-10" db="EMBL/GenBank/DDBJ databases">
        <title>Whole genome sequencing of members of genus Pseudoxanthomonas.</title>
        <authorList>
            <person name="Kumar S."/>
            <person name="Bansal K."/>
            <person name="Kaur A."/>
            <person name="Patil P."/>
            <person name="Sharma S."/>
            <person name="Patil P.B."/>
        </authorList>
    </citation>
    <scope>NUCLEOTIDE SEQUENCE [LARGE SCALE GENOMIC DNA]</scope>
    <source>
        <strain evidence="6 7">DSM 17109</strain>
    </source>
</reference>
<name>A0ABQ6ZIU8_9GAMM</name>
<comment type="caution">
    <text evidence="6">The sequence shown here is derived from an EMBL/GenBank/DDBJ whole genome shotgun (WGS) entry which is preliminary data.</text>
</comment>
<dbReference type="SMART" id="SM00283">
    <property type="entry name" value="MA"/>
    <property type="match status" value="1"/>
</dbReference>
<dbReference type="RefSeq" id="WP_162337118.1">
    <property type="nucleotide sequence ID" value="NZ_JBHSRQ010000008.1"/>
</dbReference>
<dbReference type="PANTHER" id="PTHR43531">
    <property type="entry name" value="PROTEIN ICFG"/>
    <property type="match status" value="1"/>
</dbReference>
<dbReference type="InterPro" id="IPR004089">
    <property type="entry name" value="MCPsignal_dom"/>
</dbReference>
<dbReference type="EMBL" id="PDWW01000006">
    <property type="protein sequence ID" value="KAF1725951.1"/>
    <property type="molecule type" value="Genomic_DNA"/>
</dbReference>
<evidence type="ECO:0000256" key="2">
    <source>
        <dbReference type="ARBA" id="ARBA00023224"/>
    </source>
</evidence>
<comment type="similarity">
    <text evidence="3">Belongs to the methyl-accepting chemotaxis (MCP) protein family.</text>
</comment>
<sequence>MTAIEDRHADSVASEGVLPDAPVGLVRLDAAARVVAANRAAWDLLAVSPDAVLGQPCESLWGLPAAVLDDEEGSWCAPGNDPARRIRYQADRDGEGWLLSLPHPETAALLRDAARLAHGEIPPAVIPPLRDLAQRLADATAERALLERIGALLGGCDLDLALPDAQAAHPLSRQIAAGFGNLAEAIRQAVALSVQVASEVPHLVGDNDELLTQSQAQVTALDTVLDITRRLLQGLKGAGEELQAVIAVAASADASARQGVAAARQLGDAMREVERRSARAGDVIEVIDAVAFQTNILSINASIEAARAGPAGRGFAVVATEIRRLAEQAATAARDVRVILDESGRALTESAASAEATGEVLVGIGDLLARASQAMESVVERVSAQDQEVIAIDAAVDRVAALSRSNLEHADQVAARGTALAQGTDTLRDCVGLFRLPADPLGHRRHARVRDLAQDAAVRIGEALALALDHGRIDEDALFSRDYAPIPGIEPAKFTTAFDALCDELLPPLQEPVAARHPWIVFAICANPDGYVPTHNLRFSQPLTGDRAKDLVGNRTKRLFADRVGRSVGAHTDPYRLQVYRRDTGQIMFDLSVPVFVGDRHWGGFRVGYTLE</sequence>
<dbReference type="PROSITE" id="PS50111">
    <property type="entry name" value="CHEMOTAXIS_TRANSDUC_2"/>
    <property type="match status" value="1"/>
</dbReference>
<keyword evidence="2 4" id="KW-0807">Transducer</keyword>
<dbReference type="PANTHER" id="PTHR43531:SF14">
    <property type="entry name" value="METHYL-ACCEPTING CHEMOTAXIS PROTEIN I-RELATED"/>
    <property type="match status" value="1"/>
</dbReference>
<organism evidence="6 7">
    <name type="scientific">Pseudoxanthomonas japonensis</name>
    <dbReference type="NCBI Taxonomy" id="69284"/>
    <lineage>
        <taxon>Bacteria</taxon>
        <taxon>Pseudomonadati</taxon>
        <taxon>Pseudomonadota</taxon>
        <taxon>Gammaproteobacteria</taxon>
        <taxon>Lysobacterales</taxon>
        <taxon>Lysobacteraceae</taxon>
        <taxon>Pseudoxanthomonas</taxon>
    </lineage>
</organism>
<accession>A0ABQ6ZIU8</accession>
<dbReference type="Proteomes" id="UP000781710">
    <property type="component" value="Unassembled WGS sequence"/>
</dbReference>
<dbReference type="SUPFAM" id="SSF58104">
    <property type="entry name" value="Methyl-accepting chemotaxis protein (MCP) signaling domain"/>
    <property type="match status" value="1"/>
</dbReference>
<evidence type="ECO:0000313" key="6">
    <source>
        <dbReference type="EMBL" id="KAF1725951.1"/>
    </source>
</evidence>
<evidence type="ECO:0000256" key="4">
    <source>
        <dbReference type="PROSITE-ProRule" id="PRU00284"/>
    </source>
</evidence>
<keyword evidence="7" id="KW-1185">Reference proteome</keyword>
<evidence type="ECO:0000256" key="1">
    <source>
        <dbReference type="ARBA" id="ARBA00022481"/>
    </source>
</evidence>
<dbReference type="InterPro" id="IPR035965">
    <property type="entry name" value="PAS-like_dom_sf"/>
</dbReference>
<feature type="domain" description="Methyl-accepting transducer" evidence="5">
    <location>
        <begin position="192"/>
        <end position="414"/>
    </location>
</feature>
<dbReference type="Gene3D" id="1.10.287.950">
    <property type="entry name" value="Methyl-accepting chemotaxis protein"/>
    <property type="match status" value="1"/>
</dbReference>
<evidence type="ECO:0000256" key="3">
    <source>
        <dbReference type="ARBA" id="ARBA00029447"/>
    </source>
</evidence>
<dbReference type="InterPro" id="IPR051310">
    <property type="entry name" value="MCP_chemotaxis"/>
</dbReference>
<evidence type="ECO:0000313" key="7">
    <source>
        <dbReference type="Proteomes" id="UP000781710"/>
    </source>
</evidence>
<evidence type="ECO:0000259" key="5">
    <source>
        <dbReference type="PROSITE" id="PS50111"/>
    </source>
</evidence>
<dbReference type="SUPFAM" id="SSF55785">
    <property type="entry name" value="PYP-like sensor domain (PAS domain)"/>
    <property type="match status" value="1"/>
</dbReference>
<dbReference type="InterPro" id="IPR004090">
    <property type="entry name" value="Chemotax_Me-accpt_rcpt"/>
</dbReference>
<proteinExistence type="inferred from homology"/>
<dbReference type="PRINTS" id="PR00260">
    <property type="entry name" value="CHEMTRNSDUCR"/>
</dbReference>
<dbReference type="Pfam" id="PF00015">
    <property type="entry name" value="MCPsignal"/>
    <property type="match status" value="1"/>
</dbReference>
<gene>
    <name evidence="6" type="ORF">CSC78_06620</name>
</gene>